<dbReference type="EMBL" id="FNJH01000002">
    <property type="protein sequence ID" value="SDO88207.1"/>
    <property type="molecule type" value="Genomic_DNA"/>
</dbReference>
<accession>A0A1H0N6A5</accession>
<sequence length="700" mass="74460">MSPLGIGSSKQIGRVQTPEHDNIELAKVQGVKTSSRGPVDPHQVPGDLQQTRNRAPFRMSSQLARDATKLAKGKQKMSADQLRHRMQVEGRYLAERMAHAEQIGEPESGYVSFSHIAAGLGSENSIADEIDQASAQLSRQLEELLAEPARPDQSNMQHMTGLLKDLLNAQSRLFAAHAAEYEEVRRMPNLSTEDKADILRSELSFATYATNSAVQIPAMVDKALDKASVIAASLDTLGQPEEAAQWHATANELKEVQKDISSDFKTAIDQAKLSLVLKQYQDTSSDWKNQGRAFMGQGLRQAGLSGFALGAVRAFTLAGMANHPVAQVFGAGLTTGIAHEVGTQLLATAILEIVGGATRPINSAEVLPTPNKLVSEDGQVRPRNDEEMKKEMDLVNAMRQEHEQSKNANKTGSLPGEAKAWAFFSGVQGARAAITSDMDLTAFQDAGAVTLGSILAGFFMGGTHGADGLNAKMTDQFGRKLHAHTMKEPSDKPTGARVKKAVDDGLAKLNPFETANRKVFENKVAAMIAAMGYAKILDPAIDAVSGSSPAMKAGLTGLAAGVQSAMLLSQAWGGFGLGAQVTADKKALATERDRKALEQGGTAAPAGPRSYERLRTALNNTTDPGREHFTHATKAGTLSRKAEDAYVRLQGVGEMVEALVTDTLEDGPGLLAEAGSSVKKAFKGNKVEASSSAQGDTSKK</sequence>
<evidence type="ECO:0000256" key="1">
    <source>
        <dbReference type="SAM" id="MobiDB-lite"/>
    </source>
</evidence>
<reference evidence="2 3" key="1">
    <citation type="submission" date="2016-10" db="EMBL/GenBank/DDBJ databases">
        <authorList>
            <person name="Varghese N."/>
            <person name="Submissions S."/>
        </authorList>
    </citation>
    <scope>NUCLEOTIDE SEQUENCE [LARGE SCALE GENOMIC DNA]</scope>
    <source>
        <strain evidence="2 3">DSM 14939</strain>
    </source>
</reference>
<gene>
    <name evidence="2" type="ORF">SAMN05216596_102117</name>
</gene>
<comment type="caution">
    <text evidence="2">The sequence shown here is derived from an EMBL/GenBank/DDBJ whole genome shotgun (WGS) entry which is preliminary data.</text>
</comment>
<evidence type="ECO:0000313" key="2">
    <source>
        <dbReference type="EMBL" id="SDO88207.1"/>
    </source>
</evidence>
<keyword evidence="3" id="KW-1185">Reference proteome</keyword>
<protein>
    <submittedName>
        <fullName evidence="2">Uncharacterized protein</fullName>
    </submittedName>
</protein>
<proteinExistence type="predicted"/>
<name>A0A1H0N6A5_9PSED</name>
<evidence type="ECO:0000313" key="3">
    <source>
        <dbReference type="Proteomes" id="UP000183042"/>
    </source>
</evidence>
<organism evidence="2 3">
    <name type="scientific">Pseudomonas congelans</name>
    <dbReference type="NCBI Taxonomy" id="200452"/>
    <lineage>
        <taxon>Bacteria</taxon>
        <taxon>Pseudomonadati</taxon>
        <taxon>Pseudomonadota</taxon>
        <taxon>Gammaproteobacteria</taxon>
        <taxon>Pseudomonadales</taxon>
        <taxon>Pseudomonadaceae</taxon>
        <taxon>Pseudomonas</taxon>
    </lineage>
</organism>
<feature type="region of interest" description="Disordered" evidence="1">
    <location>
        <begin position="1"/>
        <end position="49"/>
    </location>
</feature>
<dbReference type="Proteomes" id="UP000183042">
    <property type="component" value="Unassembled WGS sequence"/>
</dbReference>